<comment type="caution">
    <text evidence="8">Lacks conserved residue(s) required for the propagation of feature annotation.</text>
</comment>
<dbReference type="GO" id="GO:0017111">
    <property type="term" value="F:ribonucleoside triphosphate phosphatase activity"/>
    <property type="evidence" value="ECO:0007669"/>
    <property type="project" value="UniProtKB-EC"/>
</dbReference>
<dbReference type="SUPFAM" id="SSF52540">
    <property type="entry name" value="P-loop containing nucleoside triphosphate hydrolases"/>
    <property type="match status" value="1"/>
</dbReference>
<dbReference type="GO" id="GO:0005524">
    <property type="term" value="F:ATP binding"/>
    <property type="evidence" value="ECO:0007669"/>
    <property type="project" value="UniProtKB-KW"/>
</dbReference>
<dbReference type="STRING" id="10195.A0A3M7SJR4"/>
<evidence type="ECO:0000313" key="10">
    <source>
        <dbReference type="EMBL" id="RNA35959.1"/>
    </source>
</evidence>
<organism evidence="10 11">
    <name type="scientific">Brachionus plicatilis</name>
    <name type="common">Marine rotifer</name>
    <name type="synonym">Brachionus muelleri</name>
    <dbReference type="NCBI Taxonomy" id="10195"/>
    <lineage>
        <taxon>Eukaryota</taxon>
        <taxon>Metazoa</taxon>
        <taxon>Spiralia</taxon>
        <taxon>Gnathifera</taxon>
        <taxon>Rotifera</taxon>
        <taxon>Eurotatoria</taxon>
        <taxon>Monogononta</taxon>
        <taxon>Pseudotrocha</taxon>
        <taxon>Ploima</taxon>
        <taxon>Brachionidae</taxon>
        <taxon>Brachionus</taxon>
    </lineage>
</organism>
<evidence type="ECO:0000256" key="6">
    <source>
        <dbReference type="ARBA" id="ARBA00023175"/>
    </source>
</evidence>
<dbReference type="GO" id="GO:0003777">
    <property type="term" value="F:microtubule motor activity"/>
    <property type="evidence" value="ECO:0007669"/>
    <property type="project" value="InterPro"/>
</dbReference>
<dbReference type="PROSITE" id="PS50067">
    <property type="entry name" value="KINESIN_MOTOR_2"/>
    <property type="match status" value="1"/>
</dbReference>
<dbReference type="GO" id="GO:0007018">
    <property type="term" value="P:microtubule-based movement"/>
    <property type="evidence" value="ECO:0007669"/>
    <property type="project" value="InterPro"/>
</dbReference>
<gene>
    <name evidence="10" type="ORF">BpHYR1_014423</name>
</gene>
<evidence type="ECO:0000256" key="8">
    <source>
        <dbReference type="PROSITE-ProRule" id="PRU00283"/>
    </source>
</evidence>
<dbReference type="Pfam" id="PF00225">
    <property type="entry name" value="Kinesin"/>
    <property type="match status" value="1"/>
</dbReference>
<comment type="similarity">
    <text evidence="8">Belongs to the TRAFAC class myosin-kinesin ATPase superfamily. Kinesin family.</text>
</comment>
<keyword evidence="4" id="KW-0067">ATP-binding</keyword>
<proteinExistence type="inferred from homology"/>
<dbReference type="PANTHER" id="PTHR47968">
    <property type="entry name" value="CENTROMERE PROTEIN E"/>
    <property type="match status" value="1"/>
</dbReference>
<evidence type="ECO:0000256" key="3">
    <source>
        <dbReference type="ARBA" id="ARBA00022741"/>
    </source>
</evidence>
<keyword evidence="11" id="KW-1185">Reference proteome</keyword>
<dbReference type="PANTHER" id="PTHR47968:SF36">
    <property type="entry name" value="KINESIN HEAVY CHAIN ISOFORM X1"/>
    <property type="match status" value="1"/>
</dbReference>
<keyword evidence="6" id="KW-0505">Motor protein</keyword>
<keyword evidence="10" id="KW-0378">Hydrolase</keyword>
<evidence type="ECO:0000256" key="5">
    <source>
        <dbReference type="ARBA" id="ARBA00023054"/>
    </source>
</evidence>
<dbReference type="EMBL" id="REGN01001266">
    <property type="protein sequence ID" value="RNA35959.1"/>
    <property type="molecule type" value="Genomic_DNA"/>
</dbReference>
<evidence type="ECO:0000259" key="9">
    <source>
        <dbReference type="PROSITE" id="PS50067"/>
    </source>
</evidence>
<keyword evidence="7" id="KW-0206">Cytoskeleton</keyword>
<dbReference type="Gene3D" id="3.40.850.10">
    <property type="entry name" value="Kinesin motor domain"/>
    <property type="match status" value="1"/>
</dbReference>
<dbReference type="GO" id="GO:0008017">
    <property type="term" value="F:microtubule binding"/>
    <property type="evidence" value="ECO:0007669"/>
    <property type="project" value="InterPro"/>
</dbReference>
<dbReference type="InterPro" id="IPR001752">
    <property type="entry name" value="Kinesin_motor_dom"/>
</dbReference>
<keyword evidence="5" id="KW-0175">Coiled coil</keyword>
<dbReference type="AlphaFoldDB" id="A0A3M7SJR4"/>
<comment type="subcellular location">
    <subcellularLocation>
        <location evidence="1">Cytoplasm</location>
        <location evidence="1">Cytoskeleton</location>
    </subcellularLocation>
</comment>
<evidence type="ECO:0000313" key="11">
    <source>
        <dbReference type="Proteomes" id="UP000276133"/>
    </source>
</evidence>
<dbReference type="EC" id="3.6.1.15" evidence="10"/>
<evidence type="ECO:0000256" key="4">
    <source>
        <dbReference type="ARBA" id="ARBA00022840"/>
    </source>
</evidence>
<keyword evidence="2" id="KW-0493">Microtubule</keyword>
<protein>
    <submittedName>
        <fullName evidence="10">Kinesin KIF23 isoform X3</fullName>
        <ecNumber evidence="10">3.6.1.15</ecNumber>
    </submittedName>
</protein>
<feature type="domain" description="Kinesin motor" evidence="9">
    <location>
        <begin position="2"/>
        <end position="150"/>
    </location>
</feature>
<keyword evidence="3" id="KW-0547">Nucleotide-binding</keyword>
<dbReference type="InterPro" id="IPR027640">
    <property type="entry name" value="Kinesin-like_fam"/>
</dbReference>
<accession>A0A3M7SJR4</accession>
<dbReference type="InterPro" id="IPR036961">
    <property type="entry name" value="Kinesin_motor_dom_sf"/>
</dbReference>
<dbReference type="GO" id="GO:0005874">
    <property type="term" value="C:microtubule"/>
    <property type="evidence" value="ECO:0007669"/>
    <property type="project" value="UniProtKB-KW"/>
</dbReference>
<evidence type="ECO:0000256" key="7">
    <source>
        <dbReference type="ARBA" id="ARBA00023212"/>
    </source>
</evidence>
<sequence length="150" mass="17521">MEPEIYARIKPLNYRFKNCLTKNDKELVLSLPENHKYGAKKTQTFYLNKIFDTNSTQSELFNQVCRPTIEDLFSGVNSLLVFHGASKSGTEYTIYGNERDNGIIQESFFLLFSLIERHKSNFQEQVPQYYSDSDESDITPAWFTMNLLTY</sequence>
<evidence type="ECO:0000256" key="1">
    <source>
        <dbReference type="ARBA" id="ARBA00004245"/>
    </source>
</evidence>
<dbReference type="InterPro" id="IPR027417">
    <property type="entry name" value="P-loop_NTPase"/>
</dbReference>
<evidence type="ECO:0000256" key="2">
    <source>
        <dbReference type="ARBA" id="ARBA00022701"/>
    </source>
</evidence>
<comment type="caution">
    <text evidence="10">The sequence shown here is derived from an EMBL/GenBank/DDBJ whole genome shotgun (WGS) entry which is preliminary data.</text>
</comment>
<dbReference type="OrthoDB" id="2403182at2759"/>
<dbReference type="Proteomes" id="UP000276133">
    <property type="component" value="Unassembled WGS sequence"/>
</dbReference>
<name>A0A3M7SJR4_BRAPC</name>
<keyword evidence="7" id="KW-0963">Cytoplasm</keyword>
<reference evidence="10 11" key="1">
    <citation type="journal article" date="2018" name="Sci. Rep.">
        <title>Genomic signatures of local adaptation to the degree of environmental predictability in rotifers.</title>
        <authorList>
            <person name="Franch-Gras L."/>
            <person name="Hahn C."/>
            <person name="Garcia-Roger E.M."/>
            <person name="Carmona M.J."/>
            <person name="Serra M."/>
            <person name="Gomez A."/>
        </authorList>
    </citation>
    <scope>NUCLEOTIDE SEQUENCE [LARGE SCALE GENOMIC DNA]</scope>
    <source>
        <strain evidence="10">HYR1</strain>
    </source>
</reference>